<dbReference type="SUPFAM" id="SSF52540">
    <property type="entry name" value="P-loop containing nucleoside triphosphate hydrolases"/>
    <property type="match status" value="1"/>
</dbReference>
<proteinExistence type="predicted"/>
<organism evidence="2 3">
    <name type="scientific">Streptomyces cinnamoneus</name>
    <name type="common">Streptoverticillium cinnamoneum</name>
    <dbReference type="NCBI Taxonomy" id="53446"/>
    <lineage>
        <taxon>Bacteria</taxon>
        <taxon>Bacillati</taxon>
        <taxon>Actinomycetota</taxon>
        <taxon>Actinomycetes</taxon>
        <taxon>Kitasatosporales</taxon>
        <taxon>Streptomycetaceae</taxon>
        <taxon>Streptomyces</taxon>
        <taxon>Streptomyces cinnamoneus group</taxon>
    </lineage>
</organism>
<gene>
    <name evidence="2" type="ORF">GCM10010507_10500</name>
</gene>
<dbReference type="Proteomes" id="UP000646244">
    <property type="component" value="Unassembled WGS sequence"/>
</dbReference>
<feature type="region of interest" description="Disordered" evidence="1">
    <location>
        <begin position="479"/>
        <end position="518"/>
    </location>
</feature>
<reference evidence="2" key="2">
    <citation type="submission" date="2020-09" db="EMBL/GenBank/DDBJ databases">
        <authorList>
            <person name="Sun Q."/>
            <person name="Ohkuma M."/>
        </authorList>
    </citation>
    <scope>NUCLEOTIDE SEQUENCE</scope>
    <source>
        <strain evidence="2">JCM 4633</strain>
    </source>
</reference>
<evidence type="ECO:0000313" key="2">
    <source>
        <dbReference type="EMBL" id="GHC38780.1"/>
    </source>
</evidence>
<dbReference type="InterPro" id="IPR027417">
    <property type="entry name" value="P-loop_NTPase"/>
</dbReference>
<protein>
    <submittedName>
        <fullName evidence="2">Uncharacterized protein</fullName>
    </submittedName>
</protein>
<name>A0A918TBI0_STRCJ</name>
<reference evidence="2" key="1">
    <citation type="journal article" date="2014" name="Int. J. Syst. Evol. Microbiol.">
        <title>Complete genome sequence of Corynebacterium casei LMG S-19264T (=DSM 44701T), isolated from a smear-ripened cheese.</title>
        <authorList>
            <consortium name="US DOE Joint Genome Institute (JGI-PGF)"/>
            <person name="Walter F."/>
            <person name="Albersmeier A."/>
            <person name="Kalinowski J."/>
            <person name="Ruckert C."/>
        </authorList>
    </citation>
    <scope>NUCLEOTIDE SEQUENCE</scope>
    <source>
        <strain evidence="2">JCM 4633</strain>
    </source>
</reference>
<feature type="compositionally biased region" description="Gly residues" evidence="1">
    <location>
        <begin position="550"/>
        <end position="560"/>
    </location>
</feature>
<feature type="compositionally biased region" description="Basic and acidic residues" evidence="1">
    <location>
        <begin position="52"/>
        <end position="63"/>
    </location>
</feature>
<feature type="region of interest" description="Disordered" evidence="1">
    <location>
        <begin position="18"/>
        <end position="63"/>
    </location>
</feature>
<dbReference type="EMBL" id="BMVB01000003">
    <property type="protein sequence ID" value="GHC38780.1"/>
    <property type="molecule type" value="Genomic_DNA"/>
</dbReference>
<sequence length="684" mass="72485">MRSVRHVGYGNLEIELPGDAGGRISRVPPATPAPEVLPRSGLPVPPPPLSLGREEQLEDARSAMDARRPIEFHAPCGFGKTTLLQGVAADVGRRGVPAVILRAGDDDARDLLQRIFAVFYECDRPMVPTPEQRAEALAGVNAVVLLDDATGGFEQVGPLIDDLPGCAFVLGTPHPVLGRHGVSQSLPGLSDAAARDLVARELGKPLTELTGPEQWAVSRFVDAVEGRPLRLRQGAALVREDGYTFDELTEHVRRDPQTLDRLALDALAEHERCVLATLALTAGLLLPGDLLTVMSDVDGAVEALRKLRRRGLAEQCNDRFGLPVCQADSYRSTLLSCLDLSRAVRELGGWLVACDPDGEEAADAATATVSVIAFVAERREWTAVISLVRAIQPILALKGRWEAWNHVLADGIEAARAVGDQASEALFTNQQGLLALCDERLDAARNCFEKARDLWDDQGNEAASAVARHNLAQLRPAVIQPPSQPQPPTPAPAQAPAPPPAPAGAPAPAPAPQRRVPPRPTRRWIVAAACAAAALAAAIGIGTLVSGGDDSSGGTSGGGDTSSPSPASVAGTYARGEGRAQMRLLLEPTGSDAYRATGTQDGSHGIDAGTCEQELGNEPKTDPTEAVIRHNGSTYTGRFIQVNPGTGGTCRYLAYNVTLEVIGQDTVRMCSEKFDQCLTYQRLD</sequence>
<dbReference type="AlphaFoldDB" id="A0A918TBI0"/>
<dbReference type="InterPro" id="IPR011990">
    <property type="entry name" value="TPR-like_helical_dom_sf"/>
</dbReference>
<dbReference type="Gene3D" id="1.25.40.10">
    <property type="entry name" value="Tetratricopeptide repeat domain"/>
    <property type="match status" value="1"/>
</dbReference>
<evidence type="ECO:0000256" key="1">
    <source>
        <dbReference type="SAM" id="MobiDB-lite"/>
    </source>
</evidence>
<evidence type="ECO:0000313" key="3">
    <source>
        <dbReference type="Proteomes" id="UP000646244"/>
    </source>
</evidence>
<comment type="caution">
    <text evidence="2">The sequence shown here is derived from an EMBL/GenBank/DDBJ whole genome shotgun (WGS) entry which is preliminary data.</text>
</comment>
<feature type="compositionally biased region" description="Pro residues" evidence="1">
    <location>
        <begin position="482"/>
        <end position="511"/>
    </location>
</feature>
<accession>A0A918TBI0</accession>
<feature type="region of interest" description="Disordered" evidence="1">
    <location>
        <begin position="549"/>
        <end position="571"/>
    </location>
</feature>